<dbReference type="InterPro" id="IPR020846">
    <property type="entry name" value="MFS_dom"/>
</dbReference>
<feature type="transmembrane region" description="Helical" evidence="5">
    <location>
        <begin position="167"/>
        <end position="184"/>
    </location>
</feature>
<sequence length="516" mass="57466">MDDEVKQRRPAEKDVITECIGEFGRWQLMMNVLLSLVNIPCTFHLYIPNFITETPATCAKPENSSLTQEQWMNLSALDGQNDMCAFRDLDYSLMYKNLSQLQSNRSLPCSRWDYDTSHLGLTLVTEWDLVCDRKYLLNVAEMMFLMGVAIGGLVCGYISDRFGRKRTLMFSLLAQILLGVSISLTPWLPLFFILRAILGFFSSSMVFSGLVLCLEIVGGKWLTICGVSYMFTIPLSYIIISGLAYITRNWRILQLTISLTAVLLIPLYWIVPESPRWLLTSCKKERVKDVLQKAAEFNGKPLPDNTDELIEQSMADRGDEPPKVRVKDLFSTSYMRKITLVLYIVWFCECLLYFGLVLNLSTIGGDIYINSVISGIVELPAVALSIILLLKLGRRWPLALAMAGAGAACLFSTLFNKDDVVHLVLIMAGRFLISSPNITILIYTAELYPTIIRNLGLGSANVAAGISLMLIPYIWIMAGVDENLPMIVIGLGGVLGGLATLLLPETAGLTESLEKS</sequence>
<evidence type="ECO:0000313" key="8">
    <source>
        <dbReference type="Proteomes" id="UP001152798"/>
    </source>
</evidence>
<dbReference type="PROSITE" id="PS50850">
    <property type="entry name" value="MFS"/>
    <property type="match status" value="1"/>
</dbReference>
<dbReference type="InterPro" id="IPR005828">
    <property type="entry name" value="MFS_sugar_transport-like"/>
</dbReference>
<feature type="transmembrane region" description="Helical" evidence="5">
    <location>
        <begin position="421"/>
        <end position="443"/>
    </location>
</feature>
<evidence type="ECO:0000313" key="7">
    <source>
        <dbReference type="EMBL" id="CAH1407664.1"/>
    </source>
</evidence>
<dbReference type="SUPFAM" id="SSF103473">
    <property type="entry name" value="MFS general substrate transporter"/>
    <property type="match status" value="1"/>
</dbReference>
<keyword evidence="2 5" id="KW-0812">Transmembrane</keyword>
<feature type="transmembrane region" description="Helical" evidence="5">
    <location>
        <begin position="252"/>
        <end position="271"/>
    </location>
</feature>
<feature type="transmembrane region" description="Helical" evidence="5">
    <location>
        <begin position="135"/>
        <end position="155"/>
    </location>
</feature>
<gene>
    <name evidence="7" type="ORF">NEZAVI_LOCUS15336</name>
</gene>
<dbReference type="PANTHER" id="PTHR24064">
    <property type="entry name" value="SOLUTE CARRIER FAMILY 22 MEMBER"/>
    <property type="match status" value="1"/>
</dbReference>
<evidence type="ECO:0000256" key="1">
    <source>
        <dbReference type="ARBA" id="ARBA00004141"/>
    </source>
</evidence>
<dbReference type="InterPro" id="IPR036259">
    <property type="entry name" value="MFS_trans_sf"/>
</dbReference>
<evidence type="ECO:0000256" key="3">
    <source>
        <dbReference type="ARBA" id="ARBA00022989"/>
    </source>
</evidence>
<comment type="subcellular location">
    <subcellularLocation>
        <location evidence="1">Membrane</location>
        <topology evidence="1">Multi-pass membrane protein</topology>
    </subcellularLocation>
</comment>
<dbReference type="OrthoDB" id="3936150at2759"/>
<dbReference type="CDD" id="cd17317">
    <property type="entry name" value="MFS_SLC22"/>
    <property type="match status" value="1"/>
</dbReference>
<dbReference type="Proteomes" id="UP001152798">
    <property type="component" value="Chromosome 7"/>
</dbReference>
<keyword evidence="3 5" id="KW-1133">Transmembrane helix</keyword>
<reference evidence="7" key="1">
    <citation type="submission" date="2022-01" db="EMBL/GenBank/DDBJ databases">
        <authorList>
            <person name="King R."/>
        </authorList>
    </citation>
    <scope>NUCLEOTIDE SEQUENCE</scope>
</reference>
<feature type="transmembrane region" description="Helical" evidence="5">
    <location>
        <begin position="190"/>
        <end position="214"/>
    </location>
</feature>
<evidence type="ECO:0000259" key="6">
    <source>
        <dbReference type="PROSITE" id="PS50850"/>
    </source>
</evidence>
<dbReference type="Pfam" id="PF00083">
    <property type="entry name" value="Sugar_tr"/>
    <property type="match status" value="1"/>
</dbReference>
<name>A0A9P0MUI8_NEZVI</name>
<dbReference type="Gene3D" id="1.20.1250.20">
    <property type="entry name" value="MFS general substrate transporter like domains"/>
    <property type="match status" value="1"/>
</dbReference>
<dbReference type="GO" id="GO:0016020">
    <property type="term" value="C:membrane"/>
    <property type="evidence" value="ECO:0007669"/>
    <property type="project" value="UniProtKB-SubCell"/>
</dbReference>
<feature type="transmembrane region" description="Helical" evidence="5">
    <location>
        <begin position="397"/>
        <end position="415"/>
    </location>
</feature>
<evidence type="ECO:0000256" key="4">
    <source>
        <dbReference type="ARBA" id="ARBA00023136"/>
    </source>
</evidence>
<evidence type="ECO:0000256" key="5">
    <source>
        <dbReference type="SAM" id="Phobius"/>
    </source>
</evidence>
<protein>
    <recommendedName>
        <fullName evidence="6">Major facilitator superfamily (MFS) profile domain-containing protein</fullName>
    </recommendedName>
</protein>
<dbReference type="EMBL" id="OV725083">
    <property type="protein sequence ID" value="CAH1407664.1"/>
    <property type="molecule type" value="Genomic_DNA"/>
</dbReference>
<accession>A0A9P0MUI8</accession>
<proteinExistence type="predicted"/>
<feature type="transmembrane region" description="Helical" evidence="5">
    <location>
        <begin position="484"/>
        <end position="503"/>
    </location>
</feature>
<feature type="transmembrane region" description="Helical" evidence="5">
    <location>
        <begin position="367"/>
        <end position="390"/>
    </location>
</feature>
<dbReference type="AlphaFoldDB" id="A0A9P0MUI8"/>
<feature type="domain" description="Major facilitator superfamily (MFS) profile" evidence="6">
    <location>
        <begin position="83"/>
        <end position="508"/>
    </location>
</feature>
<keyword evidence="4 5" id="KW-0472">Membrane</keyword>
<feature type="transmembrane region" description="Helical" evidence="5">
    <location>
        <begin position="340"/>
        <end position="361"/>
    </location>
</feature>
<feature type="transmembrane region" description="Helical" evidence="5">
    <location>
        <begin position="221"/>
        <end position="246"/>
    </location>
</feature>
<feature type="transmembrane region" description="Helical" evidence="5">
    <location>
        <begin position="455"/>
        <end position="478"/>
    </location>
</feature>
<organism evidence="7 8">
    <name type="scientific">Nezara viridula</name>
    <name type="common">Southern green stink bug</name>
    <name type="synonym">Cimex viridulus</name>
    <dbReference type="NCBI Taxonomy" id="85310"/>
    <lineage>
        <taxon>Eukaryota</taxon>
        <taxon>Metazoa</taxon>
        <taxon>Ecdysozoa</taxon>
        <taxon>Arthropoda</taxon>
        <taxon>Hexapoda</taxon>
        <taxon>Insecta</taxon>
        <taxon>Pterygota</taxon>
        <taxon>Neoptera</taxon>
        <taxon>Paraneoptera</taxon>
        <taxon>Hemiptera</taxon>
        <taxon>Heteroptera</taxon>
        <taxon>Panheteroptera</taxon>
        <taxon>Pentatomomorpha</taxon>
        <taxon>Pentatomoidea</taxon>
        <taxon>Pentatomidae</taxon>
        <taxon>Pentatominae</taxon>
        <taxon>Nezara</taxon>
    </lineage>
</organism>
<dbReference type="GO" id="GO:0022857">
    <property type="term" value="F:transmembrane transporter activity"/>
    <property type="evidence" value="ECO:0007669"/>
    <property type="project" value="InterPro"/>
</dbReference>
<keyword evidence="8" id="KW-1185">Reference proteome</keyword>
<evidence type="ECO:0000256" key="2">
    <source>
        <dbReference type="ARBA" id="ARBA00022692"/>
    </source>
</evidence>